<reference evidence="1 2" key="1">
    <citation type="submission" date="2019-03" db="EMBL/GenBank/DDBJ databases">
        <authorList>
            <person name="Kim S.G."/>
            <person name="Park S.C."/>
        </authorList>
    </citation>
    <scope>NUCLEOTIDE SEQUENCE [LARGE SCALE GENOMIC DNA]</scope>
</reference>
<protein>
    <submittedName>
        <fullName evidence="1">Uncharacterized protein</fullName>
    </submittedName>
</protein>
<dbReference type="Proteomes" id="UP000297195">
    <property type="component" value="Segment"/>
</dbReference>
<evidence type="ECO:0000313" key="2">
    <source>
        <dbReference type="Proteomes" id="UP000297195"/>
    </source>
</evidence>
<organism evidence="1 2">
    <name type="scientific">Edwardsiella phage pEt-SU</name>
    <dbReference type="NCBI Taxonomy" id="2562142"/>
    <lineage>
        <taxon>Viruses</taxon>
        <taxon>Duplodnaviria</taxon>
        <taxon>Heunggongvirae</taxon>
        <taxon>Uroviricota</taxon>
        <taxon>Caudoviricetes</taxon>
        <taxon>Chimalliviridae</taxon>
        <taxon>Petsuvirus</taxon>
        <taxon>Petsuvirus pEtSU</taxon>
    </lineage>
</organism>
<evidence type="ECO:0000313" key="1">
    <source>
        <dbReference type="EMBL" id="QBZ70837.1"/>
    </source>
</evidence>
<sequence length="142" mass="16084">MTTQAQYYIDALFCKCILHRLTRSKIPFSRFCFLINKEVEEVNAVFQGRAPIGSIVTFYELDRIFGTTDGYHKAVYDNCAATLMLETSCYPESEKVPPATVTITVDLLKRLSNAALDYHYQNPAGKEGWSILTELGVKEDDE</sequence>
<gene>
    <name evidence="1" type="ORF">pETSU_256</name>
</gene>
<accession>A0A4D6DWV3</accession>
<name>A0A4D6DWV3_9CAUD</name>
<dbReference type="EMBL" id="MK689364">
    <property type="protein sequence ID" value="QBZ70837.1"/>
    <property type="molecule type" value="Genomic_DNA"/>
</dbReference>
<keyword evidence="2" id="KW-1185">Reference proteome</keyword>
<proteinExistence type="predicted"/>